<dbReference type="CDD" id="cd05911">
    <property type="entry name" value="Firefly_Luc_like"/>
    <property type="match status" value="1"/>
</dbReference>
<reference evidence="3" key="1">
    <citation type="journal article" date="2023" name="Genome Biol. Evol.">
        <title>First Whole Genome Sequence and Flow Cytometry Genome Size Data for the Lichen-Forming Fungus Ramalina farinacea (Ascomycota).</title>
        <authorList>
            <person name="Llewellyn T."/>
            <person name="Mian S."/>
            <person name="Hill R."/>
            <person name="Leitch I.J."/>
            <person name="Gaya E."/>
        </authorList>
    </citation>
    <scope>NUCLEOTIDE SEQUENCE</scope>
    <source>
        <strain evidence="3">LIQ254RAFAR</strain>
    </source>
</reference>
<evidence type="ECO:0000313" key="3">
    <source>
        <dbReference type="EMBL" id="MDI1491562.1"/>
    </source>
</evidence>
<organism evidence="3 4">
    <name type="scientific">Ramalina farinacea</name>
    <dbReference type="NCBI Taxonomy" id="258253"/>
    <lineage>
        <taxon>Eukaryota</taxon>
        <taxon>Fungi</taxon>
        <taxon>Dikarya</taxon>
        <taxon>Ascomycota</taxon>
        <taxon>Pezizomycotina</taxon>
        <taxon>Lecanoromycetes</taxon>
        <taxon>OSLEUM clade</taxon>
        <taxon>Lecanoromycetidae</taxon>
        <taxon>Lecanorales</taxon>
        <taxon>Lecanorineae</taxon>
        <taxon>Ramalinaceae</taxon>
        <taxon>Ramalina</taxon>
    </lineage>
</organism>
<accession>A0AA43QS83</accession>
<evidence type="ECO:0008006" key="5">
    <source>
        <dbReference type="Google" id="ProtNLM"/>
    </source>
</evidence>
<feature type="domain" description="AMP-dependent synthetase/ligase" evidence="1">
    <location>
        <begin position="29"/>
        <end position="418"/>
    </location>
</feature>
<dbReference type="AlphaFoldDB" id="A0AA43QS83"/>
<dbReference type="EMBL" id="JAPUFD010000015">
    <property type="protein sequence ID" value="MDI1491562.1"/>
    <property type="molecule type" value="Genomic_DNA"/>
</dbReference>
<dbReference type="InterPro" id="IPR042099">
    <property type="entry name" value="ANL_N_sf"/>
</dbReference>
<evidence type="ECO:0000259" key="1">
    <source>
        <dbReference type="Pfam" id="PF00501"/>
    </source>
</evidence>
<dbReference type="InterPro" id="IPR045851">
    <property type="entry name" value="AMP-bd_C_sf"/>
</dbReference>
<dbReference type="Pfam" id="PF13193">
    <property type="entry name" value="AMP-binding_C"/>
    <property type="match status" value="1"/>
</dbReference>
<dbReference type="Gene3D" id="3.40.50.12780">
    <property type="entry name" value="N-terminal domain of ligase-like"/>
    <property type="match status" value="1"/>
</dbReference>
<dbReference type="InterPro" id="IPR000873">
    <property type="entry name" value="AMP-dep_synth/lig_dom"/>
</dbReference>
<evidence type="ECO:0000259" key="2">
    <source>
        <dbReference type="Pfam" id="PF13193"/>
    </source>
</evidence>
<dbReference type="InterPro" id="IPR025110">
    <property type="entry name" value="AMP-bd_C"/>
</dbReference>
<dbReference type="PROSITE" id="PS00455">
    <property type="entry name" value="AMP_BINDING"/>
    <property type="match status" value="1"/>
</dbReference>
<dbReference type="Proteomes" id="UP001161017">
    <property type="component" value="Unassembled WGS sequence"/>
</dbReference>
<comment type="caution">
    <text evidence="3">The sequence shown here is derived from an EMBL/GenBank/DDBJ whole genome shotgun (WGS) entry which is preliminary data.</text>
</comment>
<protein>
    <recommendedName>
        <fullName evidence="5">Acetyl-CoA synthetase-like protein</fullName>
    </recommendedName>
</protein>
<dbReference type="GO" id="GO:0016405">
    <property type="term" value="F:CoA-ligase activity"/>
    <property type="evidence" value="ECO:0007669"/>
    <property type="project" value="TreeGrafter"/>
</dbReference>
<dbReference type="Pfam" id="PF00501">
    <property type="entry name" value="AMP-binding"/>
    <property type="match status" value="1"/>
</dbReference>
<dbReference type="SUPFAM" id="SSF56801">
    <property type="entry name" value="Acetyl-CoA synthetase-like"/>
    <property type="match status" value="1"/>
</dbReference>
<name>A0AA43QS83_9LECA</name>
<sequence>MPIKSIHPDIDIAQSNILTYLFGDGSNVPEKPIWIDAIDDRNFLTGKTSLEWIKRLALGLDNLGVKRGEVVMVVSPNHIYVPVAFLAVAGGGRTYSGANPIYNADEMAFQMSNTHTRLVLVHPSLLSTARKAAQKAKLPASSLYMFSDTPEAEVDGIKDWRSILASPGAAVSYRWPAFDGVAAKSQIASINYSSGTTGLPKGVMVSHANLIANVSQSLAVKYSSSKAARQKAGHAEDLDQEEERWIGLLPLYHAFGQMNFIGIAPKLLAPVYILPTYDFETFLATLERRRITTIHVAPPIVVLLNKHPAVKKYDLSNLHHITCGAAPLSQSLQNAVSHSIGTSIGQGWGMTELTCTGAVVPSQENDETGSVGPPLPNCEIKLVNENGDDVTASGSLEECAGKRGEIHIRGPNASPGYWRNEKATRETMLPGGWLRTGDVGVLDERGWLTIVDRLKELIKVSGLQVAPAELEAVLLGHPDIADAGVVGTTDGEFGGRELVRAYVMLKEAKRGRVTEEDVVRWMKGKVSKHKWLTGGVKFVDVVPKSAAGKIIRTRLREMAKRDREESLAPKARL</sequence>
<dbReference type="InterPro" id="IPR020845">
    <property type="entry name" value="AMP-binding_CS"/>
</dbReference>
<dbReference type="Gene3D" id="3.30.300.30">
    <property type="match status" value="1"/>
</dbReference>
<dbReference type="PANTHER" id="PTHR24096">
    <property type="entry name" value="LONG-CHAIN-FATTY-ACID--COA LIGASE"/>
    <property type="match status" value="1"/>
</dbReference>
<feature type="domain" description="AMP-binding enzyme C-terminal" evidence="2">
    <location>
        <begin position="469"/>
        <end position="549"/>
    </location>
</feature>
<keyword evidence="4" id="KW-1185">Reference proteome</keyword>
<gene>
    <name evidence="3" type="ORF">OHK93_002771</name>
</gene>
<proteinExistence type="predicted"/>
<evidence type="ECO:0000313" key="4">
    <source>
        <dbReference type="Proteomes" id="UP001161017"/>
    </source>
</evidence>
<dbReference type="PANTHER" id="PTHR24096:SF194">
    <property type="entry name" value="AMP-DEPENDENT SYNTHETASE_LIGASE DOMAIN-CONTAINING PROTEIN"/>
    <property type="match status" value="1"/>
</dbReference>